<dbReference type="GO" id="GO:0043190">
    <property type="term" value="C:ATP-binding cassette (ABC) transporter complex"/>
    <property type="evidence" value="ECO:0007669"/>
    <property type="project" value="InterPro"/>
</dbReference>
<dbReference type="Proteomes" id="UP000580474">
    <property type="component" value="Unassembled WGS sequence"/>
</dbReference>
<feature type="signal peptide" evidence="1">
    <location>
        <begin position="1"/>
        <end position="21"/>
    </location>
</feature>
<keyword evidence="4" id="KW-1185">Reference proteome</keyword>
<feature type="chain" id="PRO_5039698992" evidence="1">
    <location>
        <begin position="22"/>
        <end position="293"/>
    </location>
</feature>
<dbReference type="CDD" id="cd13606">
    <property type="entry name" value="PBP2_ProX_like"/>
    <property type="match status" value="1"/>
</dbReference>
<dbReference type="InterPro" id="IPR007210">
    <property type="entry name" value="ABC_Gly_betaine_transp_sub-bd"/>
</dbReference>
<dbReference type="AlphaFoldDB" id="A0A840NKW8"/>
<evidence type="ECO:0000256" key="1">
    <source>
        <dbReference type="SAM" id="SignalP"/>
    </source>
</evidence>
<evidence type="ECO:0000259" key="2">
    <source>
        <dbReference type="Pfam" id="PF04069"/>
    </source>
</evidence>
<evidence type="ECO:0000313" key="4">
    <source>
        <dbReference type="Proteomes" id="UP000580474"/>
    </source>
</evidence>
<reference evidence="3 4" key="1">
    <citation type="submission" date="2020-08" db="EMBL/GenBank/DDBJ databases">
        <title>Sequencing the genomes of 1000 actinobacteria strains.</title>
        <authorList>
            <person name="Klenk H.-P."/>
        </authorList>
    </citation>
    <scope>NUCLEOTIDE SEQUENCE [LARGE SCALE GENOMIC DNA]</scope>
    <source>
        <strain evidence="3 4">DSM 45582</strain>
    </source>
</reference>
<feature type="domain" description="ABC-type glycine betaine transport system substrate-binding" evidence="2">
    <location>
        <begin position="34"/>
        <end position="290"/>
    </location>
</feature>
<sequence length="293" mass="31284">MKRWGALALAGLALAGLTGCGGDPFQAGDGTDGSLVVGSADFTESELIMNIYAEALRGTGAEVETKPRIGSRETYVNAVAQGELSLIPDYTGNLLQYVDEQDPATESQQVYAALEQKLPPGLDVLEQAPAEDSDVLTVTKATAGTGIRSLTDLGPRCGEFVLGAPAEWKTRWEKRIAEVYGCEFREIRNLEAGTVTVDALTGDTVQVANLFTTSSQISTNDLVQLDDPQDMFPAQHVVPLAGEGKLTPAQTDVVNRASRALTTEKLTELNRRLEVDKANPTDVAREFIAEAGL</sequence>
<dbReference type="Pfam" id="PF04069">
    <property type="entry name" value="OpuAC"/>
    <property type="match status" value="1"/>
</dbReference>
<dbReference type="GO" id="GO:0022857">
    <property type="term" value="F:transmembrane transporter activity"/>
    <property type="evidence" value="ECO:0007669"/>
    <property type="project" value="InterPro"/>
</dbReference>
<dbReference type="EMBL" id="JACHIV010000001">
    <property type="protein sequence ID" value="MBB5071701.1"/>
    <property type="molecule type" value="Genomic_DNA"/>
</dbReference>
<gene>
    <name evidence="3" type="ORF">BJ969_004789</name>
</gene>
<organism evidence="3 4">
    <name type="scientific">Saccharopolyspora gloriosae</name>
    <dbReference type="NCBI Taxonomy" id="455344"/>
    <lineage>
        <taxon>Bacteria</taxon>
        <taxon>Bacillati</taxon>
        <taxon>Actinomycetota</taxon>
        <taxon>Actinomycetes</taxon>
        <taxon>Pseudonocardiales</taxon>
        <taxon>Pseudonocardiaceae</taxon>
        <taxon>Saccharopolyspora</taxon>
    </lineage>
</organism>
<keyword evidence="1" id="KW-0732">Signal</keyword>
<proteinExistence type="predicted"/>
<accession>A0A840NKW8</accession>
<name>A0A840NKW8_9PSEU</name>
<dbReference type="Gene3D" id="3.40.190.10">
    <property type="entry name" value="Periplasmic binding protein-like II"/>
    <property type="match status" value="1"/>
</dbReference>
<dbReference type="RefSeq" id="WP_343071568.1">
    <property type="nucleotide sequence ID" value="NZ_JACHIV010000001.1"/>
</dbReference>
<dbReference type="SUPFAM" id="SSF53850">
    <property type="entry name" value="Periplasmic binding protein-like II"/>
    <property type="match status" value="1"/>
</dbReference>
<dbReference type="Gene3D" id="3.40.190.120">
    <property type="entry name" value="Osmoprotection protein (prox), domain 2"/>
    <property type="match status" value="1"/>
</dbReference>
<dbReference type="PROSITE" id="PS51257">
    <property type="entry name" value="PROKAR_LIPOPROTEIN"/>
    <property type="match status" value="1"/>
</dbReference>
<comment type="caution">
    <text evidence="3">The sequence shown here is derived from an EMBL/GenBank/DDBJ whole genome shotgun (WGS) entry which is preliminary data.</text>
</comment>
<evidence type="ECO:0000313" key="3">
    <source>
        <dbReference type="EMBL" id="MBB5071701.1"/>
    </source>
</evidence>
<protein>
    <submittedName>
        <fullName evidence="3">Osmoprotectant transport system substrate-binding protein</fullName>
    </submittedName>
</protein>